<dbReference type="SUPFAM" id="SSF52058">
    <property type="entry name" value="L domain-like"/>
    <property type="match status" value="2"/>
</dbReference>
<dbReference type="Proteomes" id="UP001140206">
    <property type="component" value="Chromosome 1"/>
</dbReference>
<feature type="domain" description="Disease resistance R13L4/SHOC-2-like LRR" evidence="6">
    <location>
        <begin position="519"/>
        <end position="621"/>
    </location>
</feature>
<dbReference type="Gene3D" id="3.40.50.300">
    <property type="entry name" value="P-loop containing nucleotide triphosphate hydrolases"/>
    <property type="match status" value="1"/>
</dbReference>
<evidence type="ECO:0000313" key="9">
    <source>
        <dbReference type="Proteomes" id="UP001140206"/>
    </source>
</evidence>
<keyword evidence="9" id="KW-1185">Reference proteome</keyword>
<evidence type="ECO:0000259" key="7">
    <source>
        <dbReference type="Pfam" id="PF25019"/>
    </source>
</evidence>
<dbReference type="PANTHER" id="PTHR36766:SF40">
    <property type="entry name" value="DISEASE RESISTANCE PROTEIN RGA3"/>
    <property type="match status" value="1"/>
</dbReference>
<comment type="caution">
    <text evidence="8">The sequence shown here is derived from an EMBL/GenBank/DDBJ whole genome shotgun (WGS) entry which is preliminary data.</text>
</comment>
<keyword evidence="1" id="KW-0433">Leucine-rich repeat</keyword>
<organism evidence="8 9">
    <name type="scientific">Rhynchospora pubera</name>
    <dbReference type="NCBI Taxonomy" id="906938"/>
    <lineage>
        <taxon>Eukaryota</taxon>
        <taxon>Viridiplantae</taxon>
        <taxon>Streptophyta</taxon>
        <taxon>Embryophyta</taxon>
        <taxon>Tracheophyta</taxon>
        <taxon>Spermatophyta</taxon>
        <taxon>Magnoliopsida</taxon>
        <taxon>Liliopsida</taxon>
        <taxon>Poales</taxon>
        <taxon>Cyperaceae</taxon>
        <taxon>Cyperoideae</taxon>
        <taxon>Rhynchosporeae</taxon>
        <taxon>Rhynchospora</taxon>
    </lineage>
</organism>
<dbReference type="InterPro" id="IPR032675">
    <property type="entry name" value="LRR_dom_sf"/>
</dbReference>
<dbReference type="SUPFAM" id="SSF52540">
    <property type="entry name" value="P-loop containing nucleoside triphosphate hydrolases"/>
    <property type="match status" value="1"/>
</dbReference>
<dbReference type="EMBL" id="JAMFTS010000001">
    <property type="protein sequence ID" value="KAJ4813475.1"/>
    <property type="molecule type" value="Genomic_DNA"/>
</dbReference>
<dbReference type="InterPro" id="IPR002182">
    <property type="entry name" value="NB-ARC"/>
</dbReference>
<evidence type="ECO:0000259" key="5">
    <source>
        <dbReference type="Pfam" id="PF23559"/>
    </source>
</evidence>
<protein>
    <submittedName>
        <fullName evidence="8">NBS-LRR-like resistance protein</fullName>
    </submittedName>
</protein>
<evidence type="ECO:0000256" key="2">
    <source>
        <dbReference type="ARBA" id="ARBA00022737"/>
    </source>
</evidence>
<evidence type="ECO:0000256" key="1">
    <source>
        <dbReference type="ARBA" id="ARBA00022614"/>
    </source>
</evidence>
<gene>
    <name evidence="8" type="ORF">LUZ62_026041</name>
</gene>
<evidence type="ECO:0000313" key="8">
    <source>
        <dbReference type="EMBL" id="KAJ4813475.1"/>
    </source>
</evidence>
<dbReference type="FunFam" id="3.40.50.300:FF:001091">
    <property type="entry name" value="Probable disease resistance protein At1g61300"/>
    <property type="match status" value="1"/>
</dbReference>
<dbReference type="Pfam" id="PF23559">
    <property type="entry name" value="WHD_DRP"/>
    <property type="match status" value="1"/>
</dbReference>
<dbReference type="AlphaFoldDB" id="A0AAV8H9X6"/>
<dbReference type="Gene3D" id="3.80.10.10">
    <property type="entry name" value="Ribonuclease Inhibitor"/>
    <property type="match status" value="4"/>
</dbReference>
<dbReference type="Pfam" id="PF25019">
    <property type="entry name" value="LRR_R13L1-DRL21"/>
    <property type="match status" value="1"/>
</dbReference>
<keyword evidence="3" id="KW-0611">Plant defense</keyword>
<sequence>MADAVTISGWFVSSVFSKLRDGALSYYEGQKSWQSGMKADLDHLVRFQPQIENIIYMAERAHLPRDPNLPLYKWLAMLQDAVEDADNVLDELEYHRLKDEKMIVKFVKRAAQQDDLLKRLREIVKNFNDLVTGLDTFAQVLMRWFDQRFGTKVRGDVSQETGFLFTGNNFFGREEEKKTIIDWLTSTDTKEISVFSIVGVGGVGKTVLAQHIFEKLDCFETKIWVCVSRTFDEKTIAKKIVKSLLTDKELKIETISEAQRALIEALSAKKFFLVLDNVWNDKEKGKWEKLIAPLRYGGEGSKVLLTTRMESVADMVAKLVGESKMSLKLNGLGERESMLLFEKSAFVGYDPKDYPKLQSIGNEIVTKLSGIPLAVKSIGGMLNDKLDDEFRTSVLKDGALNSDKEMDGIMEAIRLSYEHLPPELKPCFRFCSLFPQDHKFNREQLVDMWVSIGLIPEGEERKEKVASNFFEILVGKSFFEPKESYYTMHDLLHELAQFLSKNECLCVTSDSPIQIVQNIRHLSLRTSSISVLKNLSGLKYLRTLLLYCHIKDPELGDVICTALKGFKTLRYLGLSSKHLRDFPESIGNLVHLRSLNINRTQIPKLSPCVCMLYHLQILEFTSSPYFDHSKGSIPSNIYKLSKLKKLYLPSNAISMVQHIGKLTALQQLIGYSVGDEVGYDISELEMMLELRELLITNLENVKNSEEASKAKLTSKQHLRHIALMWGHGFGNTGDKNESHKEVADCLQPHPRVIDLLLHGYQSTNPPYWLEAQILLNLTHINLAYCSLERLPPLGQLPCLKCLYLENMVALKKIGLEFYRSSRSEDPFPALETLKLLHLMQLEEWTENTQSEKWFPCLKKLIVLDCPNLKKLPSIPTSLEELELNSLEIIELPDFKYQNEGSSTNQGPRCLSSLVIFGCSKLVSLSSGFFNHLEQLASLEELTIWNCNELVRLPSEGFRELVNLKSLRIQECKFFFLPMLVPKNFFPPSIQRVMLSSCEDLVASLPQLLCDLSFITLLKLEDCSNLISLPSENVLRCLTSLREVKLRNCKRVKSLGGLGAISSLKILMIKTCPMLTIGSPLDPIEESPRNRLSMTLDKLDIDRAEYLFVVPLRNLYFTKSVEIRGFSSMTTFPDQWLQQNAASLRTLGLYGLNSVDSFPGSLQTLTSLKMLVLHNAFRLARLPELPESLEILDIDGCNEELAGRLKDGGLDFDKVRDLDVGVFGIRTRY</sequence>
<dbReference type="PRINTS" id="PR00364">
    <property type="entry name" value="DISEASERSIST"/>
</dbReference>
<dbReference type="Gene3D" id="1.10.10.10">
    <property type="entry name" value="Winged helix-like DNA-binding domain superfamily/Winged helix DNA-binding domain"/>
    <property type="match status" value="1"/>
</dbReference>
<keyword evidence="2" id="KW-0677">Repeat</keyword>
<dbReference type="Pfam" id="PF00931">
    <property type="entry name" value="NB-ARC"/>
    <property type="match status" value="1"/>
</dbReference>
<evidence type="ECO:0000259" key="6">
    <source>
        <dbReference type="Pfam" id="PF23598"/>
    </source>
</evidence>
<accession>A0AAV8H9X6</accession>
<dbReference type="GO" id="GO:0043531">
    <property type="term" value="F:ADP binding"/>
    <property type="evidence" value="ECO:0007669"/>
    <property type="project" value="InterPro"/>
</dbReference>
<feature type="domain" description="Disease resistance protein winged helix" evidence="5">
    <location>
        <begin position="433"/>
        <end position="496"/>
    </location>
</feature>
<proteinExistence type="predicted"/>
<dbReference type="InterPro" id="IPR058922">
    <property type="entry name" value="WHD_DRP"/>
</dbReference>
<feature type="domain" description="R13L1/DRL21-like LRR repeat region" evidence="7">
    <location>
        <begin position="681"/>
        <end position="807"/>
    </location>
</feature>
<dbReference type="InterPro" id="IPR036388">
    <property type="entry name" value="WH-like_DNA-bd_sf"/>
</dbReference>
<dbReference type="InterPro" id="IPR056789">
    <property type="entry name" value="LRR_R13L1-DRL21"/>
</dbReference>
<dbReference type="InterPro" id="IPR027417">
    <property type="entry name" value="P-loop_NTPase"/>
</dbReference>
<dbReference type="GO" id="GO:0006952">
    <property type="term" value="P:defense response"/>
    <property type="evidence" value="ECO:0007669"/>
    <property type="project" value="UniProtKB-KW"/>
</dbReference>
<evidence type="ECO:0000256" key="3">
    <source>
        <dbReference type="ARBA" id="ARBA00022821"/>
    </source>
</evidence>
<dbReference type="InterPro" id="IPR055414">
    <property type="entry name" value="LRR_R13L4/SHOC2-like"/>
</dbReference>
<reference evidence="8" key="1">
    <citation type="submission" date="2022-08" db="EMBL/GenBank/DDBJ databases">
        <authorList>
            <person name="Marques A."/>
        </authorList>
    </citation>
    <scope>NUCLEOTIDE SEQUENCE</scope>
    <source>
        <strain evidence="8">RhyPub2mFocal</strain>
        <tissue evidence="8">Leaves</tissue>
    </source>
</reference>
<evidence type="ECO:0000259" key="4">
    <source>
        <dbReference type="Pfam" id="PF00931"/>
    </source>
</evidence>
<dbReference type="PANTHER" id="PTHR36766">
    <property type="entry name" value="PLANT BROAD-SPECTRUM MILDEW RESISTANCE PROTEIN RPW8"/>
    <property type="match status" value="1"/>
</dbReference>
<feature type="domain" description="NB-ARC" evidence="4">
    <location>
        <begin position="174"/>
        <end position="346"/>
    </location>
</feature>
<dbReference type="Pfam" id="PF23598">
    <property type="entry name" value="LRR_14"/>
    <property type="match status" value="1"/>
</dbReference>
<name>A0AAV8H9X6_9POAL</name>